<feature type="active site" description="Proton acceptor" evidence="4">
    <location>
        <position position="167"/>
    </location>
</feature>
<keyword evidence="2 4" id="KW-0808">Transferase</keyword>
<dbReference type="EMBL" id="JAAAHY010000135">
    <property type="protein sequence ID" value="KAF9966712.1"/>
    <property type="molecule type" value="Genomic_DNA"/>
</dbReference>
<dbReference type="PANTHER" id="PTHR11558:SF11">
    <property type="entry name" value="SPERMIDINE SYNTHASE"/>
    <property type="match status" value="1"/>
</dbReference>
<keyword evidence="3" id="KW-0694">RNA-binding</keyword>
<dbReference type="Gene3D" id="3.40.50.150">
    <property type="entry name" value="Vaccinia Virus protein VP39"/>
    <property type="match status" value="1"/>
</dbReference>
<gene>
    <name evidence="9" type="ORF">BGZ70_001547</name>
</gene>
<dbReference type="InterPro" id="IPR000504">
    <property type="entry name" value="RRM_dom"/>
</dbReference>
<dbReference type="Proteomes" id="UP000738359">
    <property type="component" value="Unassembled WGS sequence"/>
</dbReference>
<dbReference type="PROSITE" id="PS51006">
    <property type="entry name" value="PABS_2"/>
    <property type="match status" value="1"/>
</dbReference>
<feature type="domain" description="PABS" evidence="8">
    <location>
        <begin position="12"/>
        <end position="247"/>
    </location>
</feature>
<reference evidence="9" key="1">
    <citation type="journal article" date="2020" name="Fungal Divers.">
        <title>Resolving the Mortierellaceae phylogeny through synthesis of multi-gene phylogenetics and phylogenomics.</title>
        <authorList>
            <person name="Vandepol N."/>
            <person name="Liber J."/>
            <person name="Desiro A."/>
            <person name="Na H."/>
            <person name="Kennedy M."/>
            <person name="Barry K."/>
            <person name="Grigoriev I.V."/>
            <person name="Miller A.N."/>
            <person name="O'Donnell K."/>
            <person name="Stajich J.E."/>
            <person name="Bonito G."/>
        </authorList>
    </citation>
    <scope>NUCLEOTIDE SEQUENCE</scope>
    <source>
        <strain evidence="9">CK1249</strain>
    </source>
</reference>
<dbReference type="InterPro" id="IPR035246">
    <property type="entry name" value="Spermidine_synt_N"/>
</dbReference>
<dbReference type="Pfam" id="PF17284">
    <property type="entry name" value="Spermine_synt_N"/>
    <property type="match status" value="1"/>
</dbReference>
<evidence type="ECO:0000313" key="10">
    <source>
        <dbReference type="Proteomes" id="UP000738359"/>
    </source>
</evidence>
<dbReference type="InterPro" id="IPR012677">
    <property type="entry name" value="Nucleotide-bd_a/b_plait_sf"/>
</dbReference>
<keyword evidence="4" id="KW-0620">Polyamine biosynthesis</keyword>
<dbReference type="InterPro" id="IPR035979">
    <property type="entry name" value="RBD_domain_sf"/>
</dbReference>
<feature type="compositionally biased region" description="Basic and acidic residues" evidence="6">
    <location>
        <begin position="566"/>
        <end position="575"/>
    </location>
</feature>
<dbReference type="SMART" id="SM00360">
    <property type="entry name" value="RRM"/>
    <property type="match status" value="3"/>
</dbReference>
<dbReference type="OrthoDB" id="38125at2759"/>
<dbReference type="FunFam" id="3.40.50.150:FF:000013">
    <property type="entry name" value="Spermidine synthase"/>
    <property type="match status" value="1"/>
</dbReference>
<dbReference type="InterPro" id="IPR029063">
    <property type="entry name" value="SAM-dependent_MTases_sf"/>
</dbReference>
<feature type="compositionally biased region" description="Basic and acidic residues" evidence="6">
    <location>
        <begin position="592"/>
        <end position="620"/>
    </location>
</feature>
<dbReference type="GO" id="GO:0005829">
    <property type="term" value="C:cytosol"/>
    <property type="evidence" value="ECO:0007669"/>
    <property type="project" value="TreeGrafter"/>
</dbReference>
<dbReference type="GO" id="GO:0003723">
    <property type="term" value="F:RNA binding"/>
    <property type="evidence" value="ECO:0007669"/>
    <property type="project" value="UniProtKB-UniRule"/>
</dbReference>
<dbReference type="CDD" id="cd02440">
    <property type="entry name" value="AdoMet_MTases"/>
    <property type="match status" value="1"/>
</dbReference>
<dbReference type="GO" id="GO:0004766">
    <property type="term" value="F:spermidine synthase activity"/>
    <property type="evidence" value="ECO:0007669"/>
    <property type="project" value="TreeGrafter"/>
</dbReference>
<evidence type="ECO:0000256" key="4">
    <source>
        <dbReference type="PROSITE-ProRule" id="PRU00354"/>
    </source>
</evidence>
<comment type="similarity">
    <text evidence="1 5">Belongs to the spermidine/spermine synthase family.</text>
</comment>
<accession>A0A9P6JC13</accession>
<dbReference type="Pfam" id="PF00076">
    <property type="entry name" value="RRM_1"/>
    <property type="match status" value="3"/>
</dbReference>
<dbReference type="PROSITE" id="PS01330">
    <property type="entry name" value="PABS_1"/>
    <property type="match status" value="1"/>
</dbReference>
<dbReference type="HAMAP" id="MF_00198">
    <property type="entry name" value="Spermidine_synth"/>
    <property type="match status" value="1"/>
</dbReference>
<dbReference type="FunFam" id="2.30.140.10:FF:000001">
    <property type="entry name" value="SPE3p Spermidine synthase"/>
    <property type="match status" value="1"/>
</dbReference>
<proteinExistence type="inferred from homology"/>
<keyword evidence="10" id="KW-1185">Reference proteome</keyword>
<feature type="domain" description="RRM" evidence="7">
    <location>
        <begin position="517"/>
        <end position="573"/>
    </location>
</feature>
<name>A0A9P6JC13_MORAP</name>
<dbReference type="AlphaFoldDB" id="A0A9P6JC13"/>
<dbReference type="Pfam" id="PF01564">
    <property type="entry name" value="Spermine_synth"/>
    <property type="match status" value="1"/>
</dbReference>
<dbReference type="PANTHER" id="PTHR11558">
    <property type="entry name" value="SPERMIDINE/SPERMINE SYNTHASE"/>
    <property type="match status" value="1"/>
</dbReference>
<feature type="compositionally biased region" description="Low complexity" evidence="6">
    <location>
        <begin position="391"/>
        <end position="403"/>
    </location>
</feature>
<feature type="domain" description="RRM" evidence="7">
    <location>
        <begin position="414"/>
        <end position="491"/>
    </location>
</feature>
<evidence type="ECO:0000256" key="2">
    <source>
        <dbReference type="ARBA" id="ARBA00022679"/>
    </source>
</evidence>
<dbReference type="SUPFAM" id="SSF54928">
    <property type="entry name" value="RNA-binding domain, RBD"/>
    <property type="match status" value="2"/>
</dbReference>
<dbReference type="GO" id="GO:0008295">
    <property type="term" value="P:spermidine biosynthetic process"/>
    <property type="evidence" value="ECO:0007669"/>
    <property type="project" value="TreeGrafter"/>
</dbReference>
<feature type="region of interest" description="Disordered" evidence="6">
    <location>
        <begin position="560"/>
        <end position="641"/>
    </location>
</feature>
<evidence type="ECO:0000313" key="9">
    <source>
        <dbReference type="EMBL" id="KAF9966712.1"/>
    </source>
</evidence>
<feature type="domain" description="RRM" evidence="7">
    <location>
        <begin position="648"/>
        <end position="724"/>
    </location>
</feature>
<organism evidence="9 10">
    <name type="scientific">Mortierella alpina</name>
    <name type="common">Oleaginous fungus</name>
    <name type="synonym">Mortierella renispora</name>
    <dbReference type="NCBI Taxonomy" id="64518"/>
    <lineage>
        <taxon>Eukaryota</taxon>
        <taxon>Fungi</taxon>
        <taxon>Fungi incertae sedis</taxon>
        <taxon>Mucoromycota</taxon>
        <taxon>Mortierellomycotina</taxon>
        <taxon>Mortierellomycetes</taxon>
        <taxon>Mortierellales</taxon>
        <taxon>Mortierellaceae</taxon>
        <taxon>Mortierella</taxon>
    </lineage>
</organism>
<sequence length="724" mass="81028">MAETLTHPLVQDGWFKETGTLWPGQAMTLEVKEILHVEKSLFQDVLVFQSTSYGNVLVLDGVIQATERDEFSYQEMMTHVPMNAHPNPKKVLVIGGGDGGVLREVVKHEGVEEVTLCEIDEAVIRASKKFLPSMAAGFEHPKVKIHIGDGFAFLEDKVDSFDVIITDSSDPVGPAASLFQAKFFELMKNALHANGIICTQCECIWLHMPIIKEVMGFSRKLFPRVEYGFTTIPTYPCGQIGLMVCSKDPNAAIKEPVRHWPKEQEAKLCRYYNSEIHKACFVLPQFARAALEAPEESNSSSIPHSEDVVVSNNDVDNLEDMSHEESHRRRSASYARDDERNYSSATNLDRSDSRDRRASLDQRRSPSRSRSRDRFREDKYDSERRQDRSSGPRNRSRSPVRGNGSAGAGSLRDRRIYVGNLSYDVKWTDLKDFMREIGAVAHADVLLGSDGRSKGCGVVEFQRAEHAQEAIRKLNDVLLMGRPIFVREDRETEGRIGFSGGRGSGVGSKRDTDSIGRQVYVSNLPFSVNWKDLKDLFRRAGPVARADVFQTSDMRSKGSGTVIFERASDLPRADKYGPPAGGRGGSHGSSSVDHRHESSSSRDRDRDRERDRHRSIHDSGSRGYSRSHSHHDISMDVIPSGPAAGSGDQIYVRNLPLTTTEQDLKDLFRTCGPMRMTEILLHGGRPKGSGIVRFEHYESADKAVAKFNGYVYGGRPLEIMYDRV</sequence>
<dbReference type="NCBIfam" id="NF002010">
    <property type="entry name" value="PRK00811.1"/>
    <property type="match status" value="1"/>
</dbReference>
<evidence type="ECO:0000256" key="1">
    <source>
        <dbReference type="ARBA" id="ARBA00007867"/>
    </source>
</evidence>
<feature type="compositionally biased region" description="Basic and acidic residues" evidence="6">
    <location>
        <begin position="349"/>
        <end position="390"/>
    </location>
</feature>
<dbReference type="InterPro" id="IPR037163">
    <property type="entry name" value="Spermidine_synt_N_sf"/>
</dbReference>
<evidence type="ECO:0000256" key="6">
    <source>
        <dbReference type="SAM" id="MobiDB-lite"/>
    </source>
</evidence>
<dbReference type="InterPro" id="IPR001045">
    <property type="entry name" value="Spermi_synthase"/>
</dbReference>
<dbReference type="SUPFAM" id="SSF53335">
    <property type="entry name" value="S-adenosyl-L-methionine-dependent methyltransferases"/>
    <property type="match status" value="1"/>
</dbReference>
<dbReference type="NCBIfam" id="TIGR00417">
    <property type="entry name" value="speE"/>
    <property type="match status" value="1"/>
</dbReference>
<dbReference type="InterPro" id="IPR030374">
    <property type="entry name" value="PABS"/>
</dbReference>
<feature type="region of interest" description="Disordered" evidence="6">
    <location>
        <begin position="318"/>
        <end position="409"/>
    </location>
</feature>
<dbReference type="GO" id="GO:0015940">
    <property type="term" value="P:pantothenate biosynthetic process"/>
    <property type="evidence" value="ECO:0007669"/>
    <property type="project" value="UniProtKB-ARBA"/>
</dbReference>
<evidence type="ECO:0000259" key="8">
    <source>
        <dbReference type="PROSITE" id="PS51006"/>
    </source>
</evidence>
<comment type="caution">
    <text evidence="9">The sequence shown here is derived from an EMBL/GenBank/DDBJ whole genome shotgun (WGS) entry which is preliminary data.</text>
</comment>
<protein>
    <submittedName>
        <fullName evidence="9">Uncharacterized protein</fullName>
    </submittedName>
</protein>
<dbReference type="Gene3D" id="3.30.70.330">
    <property type="match status" value="3"/>
</dbReference>
<dbReference type="InterPro" id="IPR030373">
    <property type="entry name" value="PABS_CS"/>
</dbReference>
<dbReference type="Gene3D" id="2.30.140.10">
    <property type="entry name" value="Spermidine synthase, tetramerisation domain"/>
    <property type="match status" value="1"/>
</dbReference>
<dbReference type="PROSITE" id="PS50102">
    <property type="entry name" value="RRM"/>
    <property type="match status" value="3"/>
</dbReference>
<evidence type="ECO:0000256" key="3">
    <source>
        <dbReference type="PROSITE-ProRule" id="PRU00176"/>
    </source>
</evidence>
<evidence type="ECO:0000256" key="5">
    <source>
        <dbReference type="RuleBase" id="RU003836"/>
    </source>
</evidence>
<evidence type="ECO:0000259" key="7">
    <source>
        <dbReference type="PROSITE" id="PS50102"/>
    </source>
</evidence>